<dbReference type="InterPro" id="IPR021752">
    <property type="entry name" value="TF_Rrn7_Zf"/>
</dbReference>
<dbReference type="GeneID" id="106052336"/>
<dbReference type="RefSeq" id="XP_055900783.1">
    <property type="nucleotide sequence ID" value="XM_056044808.1"/>
</dbReference>
<dbReference type="GO" id="GO:0001164">
    <property type="term" value="F:RNA polymerase I core promoter sequence-specific DNA binding"/>
    <property type="evidence" value="ECO:0007669"/>
    <property type="project" value="InterPro"/>
</dbReference>
<evidence type="ECO:0000313" key="16">
    <source>
        <dbReference type="RefSeq" id="XP_055900783.1"/>
    </source>
</evidence>
<dbReference type="GO" id="GO:0005668">
    <property type="term" value="C:RNA polymerase transcription factor SL1 complex"/>
    <property type="evidence" value="ECO:0007669"/>
    <property type="project" value="TreeGrafter"/>
</dbReference>
<dbReference type="GO" id="GO:0008270">
    <property type="term" value="F:zinc ion binding"/>
    <property type="evidence" value="ECO:0007669"/>
    <property type="project" value="UniProtKB-KW"/>
</dbReference>
<dbReference type="Pfam" id="PF11781">
    <property type="entry name" value="Zn_ribbon_RRN7"/>
    <property type="match status" value="1"/>
</dbReference>
<dbReference type="PANTHER" id="PTHR31576:SF2">
    <property type="entry name" value="TATA BOX-BINDING PROTEIN-ASSOCIATED FACTOR RNA POLYMERASE I SUBUNIT B"/>
    <property type="match status" value="1"/>
</dbReference>
<dbReference type="PANTHER" id="PTHR31576">
    <property type="entry name" value="TATA BOX-BINDING PROTEIN-ASSOCIATED FACTOR RNA POLYMERASE I SUBUNIT B"/>
    <property type="match status" value="1"/>
</dbReference>
<protein>
    <recommendedName>
        <fullName evidence="3">TATA box-binding protein-associated factor RNA polymerase I subunit B</fullName>
    </recommendedName>
    <alternativeName>
        <fullName evidence="11">TATA box-binding protein-associated factor 1B</fullName>
    </alternativeName>
</protein>
<keyword evidence="6" id="KW-0862">Zinc</keyword>
<evidence type="ECO:0000313" key="15">
    <source>
        <dbReference type="Proteomes" id="UP001165740"/>
    </source>
</evidence>
<evidence type="ECO:0000256" key="6">
    <source>
        <dbReference type="ARBA" id="ARBA00022833"/>
    </source>
</evidence>
<dbReference type="InterPro" id="IPR048538">
    <property type="entry name" value="Rrn7_cyclin_C"/>
</dbReference>
<evidence type="ECO:0000256" key="5">
    <source>
        <dbReference type="ARBA" id="ARBA00022771"/>
    </source>
</evidence>
<dbReference type="OMA" id="CNTQSQE"/>
<sequence>MPFDCHVCGNKDYDEQDGLYFCTECGTQSQDLHVQEVDFCADVNAIHQVKSSQNDGATRGTYRPKVDLGRPWTIYEAYQIIIIAQAEALVGLGAKEELKDIIFTIWANYLSLLGVAFCDDERIVPDVVEKFRVGRASCKSDITHFQLPVSDINSFFFFFTRELRRGSFDTPLNKKMKKTTILEKDSTKENSLFDEILESEENTDDSFIKKFDSSDEGESKNKSQKKFYRKRYEKAKLSPEWMNLEKTIAICFIGVLHTNPEILLHDIVRWIYESKIPFLSTSHLLPSNMVLSGGDQSLFKVGKFDTKVLLKEVNKLCTYLVLKSLPAPDIKELIMRFVKELYLPNEVMHISCNLADRIPYLSSAKTHYIRHDHQAMAYIILGLRLVFGIDDSTEYLLSEYSSKLQECLHPDTTRLFIWTDWKKLHIYKSSEVFDLYKELTCDVSSAKMNHLDSLVSSYTNLGFDKKKLTTFATLNIHQRPVRCFEKEFRESLRKPLDAALERFENFNQKIIDKSDGAEQLCRLKGENFINSSLCHIVNVDLFKKQTTDRIQTTEAEMQLIISKYLPPKSEVSQYKYLSSGDDLIQHRHQNYLWLLQMASQSICCKLIELDRLVVRFTDYLIAASSNMDMSNTVCTTWGTKVVTKRKKKLF</sequence>
<comment type="similarity">
    <text evidence="2">Belongs to the RRN7/TAF1B family.</text>
</comment>
<evidence type="ECO:0000259" key="12">
    <source>
        <dbReference type="Pfam" id="PF11781"/>
    </source>
</evidence>
<dbReference type="Proteomes" id="UP001165740">
    <property type="component" value="Chromosome 1"/>
</dbReference>
<comment type="subcellular location">
    <subcellularLocation>
        <location evidence="1">Nucleus</location>
        <location evidence="1">Nucleolus</location>
    </subcellularLocation>
</comment>
<keyword evidence="9" id="KW-0804">Transcription</keyword>
<dbReference type="GO" id="GO:0042790">
    <property type="term" value="P:nucleolar large rRNA transcription by RNA polymerase I"/>
    <property type="evidence" value="ECO:0007669"/>
    <property type="project" value="TreeGrafter"/>
</dbReference>
<keyword evidence="10" id="KW-0539">Nucleus</keyword>
<keyword evidence="7" id="KW-0805">Transcription regulation</keyword>
<evidence type="ECO:0000256" key="7">
    <source>
        <dbReference type="ARBA" id="ARBA00023015"/>
    </source>
</evidence>
<gene>
    <name evidence="16" type="primary">LOC106052336</name>
</gene>
<dbReference type="InterPro" id="IPR048540">
    <property type="entry name" value="Rrn7_cyclin_N"/>
</dbReference>
<evidence type="ECO:0000256" key="8">
    <source>
        <dbReference type="ARBA" id="ARBA00023125"/>
    </source>
</evidence>
<accession>A0A9W3BN02</accession>
<feature type="domain" description="Rrn7/TAF1B N-terminal cyclin" evidence="13">
    <location>
        <begin position="207"/>
        <end position="287"/>
    </location>
</feature>
<evidence type="ECO:0000259" key="13">
    <source>
        <dbReference type="Pfam" id="PF20644"/>
    </source>
</evidence>
<keyword evidence="8" id="KW-0238">DNA-binding</keyword>
<dbReference type="Pfam" id="PF20645">
    <property type="entry name" value="Rrn7_cyclin_C"/>
    <property type="match status" value="1"/>
</dbReference>
<dbReference type="OrthoDB" id="10069252at2759"/>
<evidence type="ECO:0000256" key="10">
    <source>
        <dbReference type="ARBA" id="ARBA00023242"/>
    </source>
</evidence>
<evidence type="ECO:0000256" key="9">
    <source>
        <dbReference type="ARBA" id="ARBA00023163"/>
    </source>
</evidence>
<name>A0A9W3BN02_BIOGL</name>
<organism evidence="15 16">
    <name type="scientific">Biomphalaria glabrata</name>
    <name type="common">Bloodfluke planorb</name>
    <name type="synonym">Freshwater snail</name>
    <dbReference type="NCBI Taxonomy" id="6526"/>
    <lineage>
        <taxon>Eukaryota</taxon>
        <taxon>Metazoa</taxon>
        <taxon>Spiralia</taxon>
        <taxon>Lophotrochozoa</taxon>
        <taxon>Mollusca</taxon>
        <taxon>Gastropoda</taxon>
        <taxon>Heterobranchia</taxon>
        <taxon>Euthyneura</taxon>
        <taxon>Panpulmonata</taxon>
        <taxon>Hygrophila</taxon>
        <taxon>Lymnaeoidea</taxon>
        <taxon>Planorbidae</taxon>
        <taxon>Biomphalaria</taxon>
    </lineage>
</organism>
<evidence type="ECO:0000256" key="1">
    <source>
        <dbReference type="ARBA" id="ARBA00004604"/>
    </source>
</evidence>
<evidence type="ECO:0000256" key="4">
    <source>
        <dbReference type="ARBA" id="ARBA00022723"/>
    </source>
</evidence>
<keyword evidence="5" id="KW-0863">Zinc-finger</keyword>
<dbReference type="InterPro" id="IPR033599">
    <property type="entry name" value="TAF1B/Rrn7"/>
</dbReference>
<dbReference type="GO" id="GO:0070860">
    <property type="term" value="C:RNA polymerase I core factor complex"/>
    <property type="evidence" value="ECO:0007669"/>
    <property type="project" value="InterPro"/>
</dbReference>
<dbReference type="Pfam" id="PF20644">
    <property type="entry name" value="Rrn7_cyclin_N"/>
    <property type="match status" value="1"/>
</dbReference>
<evidence type="ECO:0000259" key="14">
    <source>
        <dbReference type="Pfam" id="PF20645"/>
    </source>
</evidence>
<keyword evidence="15" id="KW-1185">Reference proteome</keyword>
<dbReference type="AlphaFoldDB" id="A0A9W3BN02"/>
<evidence type="ECO:0000256" key="11">
    <source>
        <dbReference type="ARBA" id="ARBA00032500"/>
    </source>
</evidence>
<keyword evidence="4" id="KW-0479">Metal-binding</keyword>
<feature type="domain" description="Rrn7/TAF1B C-terminal cyclin" evidence="14">
    <location>
        <begin position="307"/>
        <end position="425"/>
    </location>
</feature>
<evidence type="ECO:0000256" key="3">
    <source>
        <dbReference type="ARBA" id="ARBA00018994"/>
    </source>
</evidence>
<reference evidence="16" key="1">
    <citation type="submission" date="2025-08" db="UniProtKB">
        <authorList>
            <consortium name="RefSeq"/>
        </authorList>
    </citation>
    <scope>IDENTIFICATION</scope>
</reference>
<feature type="domain" description="RRN7-type" evidence="12">
    <location>
        <begin position="5"/>
        <end position="29"/>
    </location>
</feature>
<proteinExistence type="inferred from homology"/>
<evidence type="ECO:0000256" key="2">
    <source>
        <dbReference type="ARBA" id="ARBA00006899"/>
    </source>
</evidence>